<keyword evidence="11" id="KW-0228">DNA excision</keyword>
<organism evidence="14">
    <name type="scientific">Spongospora subterranea</name>
    <dbReference type="NCBI Taxonomy" id="70186"/>
    <lineage>
        <taxon>Eukaryota</taxon>
        <taxon>Sar</taxon>
        <taxon>Rhizaria</taxon>
        <taxon>Endomyxa</taxon>
        <taxon>Phytomyxea</taxon>
        <taxon>Plasmodiophorida</taxon>
        <taxon>Plasmodiophoridae</taxon>
        <taxon>Spongospora</taxon>
    </lineage>
</organism>
<dbReference type="PANTHER" id="PTHR11081:SF8">
    <property type="entry name" value="EXONUCLEASE 1"/>
    <property type="match status" value="1"/>
</dbReference>
<reference evidence="14" key="1">
    <citation type="submission" date="2015-04" db="EMBL/GenBank/DDBJ databases">
        <title>The genome sequence of the plant pathogenic Rhizarian Plasmodiophora brassicae reveals insights in its biotrophic life cycle and the origin of chitin synthesis.</title>
        <authorList>
            <person name="Schwelm A."/>
            <person name="Fogelqvist J."/>
            <person name="Knaust A."/>
            <person name="Julke S."/>
            <person name="Lilja T."/>
            <person name="Dhandapani V."/>
            <person name="Bonilla-Rosso G."/>
            <person name="Karlsson M."/>
            <person name="Shevchenko A."/>
            <person name="Choi S.R."/>
            <person name="Kim H.G."/>
            <person name="Park J.Y."/>
            <person name="Lim Y.P."/>
            <person name="Ludwig-Muller J."/>
            <person name="Dixelius C."/>
        </authorList>
    </citation>
    <scope>NUCLEOTIDE SEQUENCE</scope>
    <source>
        <tissue evidence="14">Potato root galls</tissue>
    </source>
</reference>
<keyword evidence="5 11" id="KW-0227">DNA damage</keyword>
<evidence type="ECO:0000256" key="11">
    <source>
        <dbReference type="RuleBase" id="RU910737"/>
    </source>
</evidence>
<dbReference type="GO" id="GO:0046872">
    <property type="term" value="F:metal ion binding"/>
    <property type="evidence" value="ECO:0007669"/>
    <property type="project" value="UniProtKB-UniRule"/>
</dbReference>
<dbReference type="InterPro" id="IPR019974">
    <property type="entry name" value="XPG_CS"/>
</dbReference>
<dbReference type="Gene3D" id="3.40.50.1010">
    <property type="entry name" value="5'-nuclease"/>
    <property type="match status" value="1"/>
</dbReference>
<dbReference type="InterPro" id="IPR036279">
    <property type="entry name" value="5-3_exonuclease_C_sf"/>
</dbReference>
<dbReference type="PRINTS" id="PR00853">
    <property type="entry name" value="XPGRADSUPER"/>
</dbReference>
<comment type="subcellular location">
    <subcellularLocation>
        <location evidence="1 11">Nucleus</location>
    </subcellularLocation>
</comment>
<evidence type="ECO:0000256" key="1">
    <source>
        <dbReference type="ARBA" id="ARBA00004123"/>
    </source>
</evidence>
<comment type="similarity">
    <text evidence="11">Belongs to the XPG/RAD2 endonuclease family. EXO1 subfamily.</text>
</comment>
<dbReference type="EC" id="3.1.-.-" evidence="11"/>
<dbReference type="GO" id="GO:0017108">
    <property type="term" value="F:5'-flap endonuclease activity"/>
    <property type="evidence" value="ECO:0007669"/>
    <property type="project" value="TreeGrafter"/>
</dbReference>
<comment type="function">
    <text evidence="11">5'-&gt;3' double-stranded DNA exonuclease which may also possess a cryptic 3'-&gt;5' double-stranded DNA exonuclease activity. Functions in DNA mismatch repair.</text>
</comment>
<dbReference type="GO" id="GO:0035312">
    <property type="term" value="F:5'-3' DNA exonuclease activity"/>
    <property type="evidence" value="ECO:0007669"/>
    <property type="project" value="UniProtKB-UniRule"/>
</dbReference>
<dbReference type="PROSITE" id="PS00842">
    <property type="entry name" value="XPG_2"/>
    <property type="match status" value="1"/>
</dbReference>
<dbReference type="Gene3D" id="1.10.150.20">
    <property type="entry name" value="5' to 3' exonuclease, C-terminal subdomain"/>
    <property type="match status" value="1"/>
</dbReference>
<dbReference type="CDD" id="cd09857">
    <property type="entry name" value="PIN_EXO1"/>
    <property type="match status" value="1"/>
</dbReference>
<dbReference type="SUPFAM" id="SSF47807">
    <property type="entry name" value="5' to 3' exonuclease, C-terminal subdomain"/>
    <property type="match status" value="1"/>
</dbReference>
<dbReference type="Pfam" id="PF00867">
    <property type="entry name" value="XPG_I"/>
    <property type="match status" value="1"/>
</dbReference>
<sequence>MGIKGLFKVLRPVTTDVHISKFKQQRIAVDASCWLHRSSFTCPMDIMLGNRNLSWLKWCMSMVHMLVSNEIVPTIVFDGCQLPQKQEENTRRKEARSVAKSKAVQLLKQGKKPEAFIAVQQAISISPEMQLEFIKALRQNNIDFIVAPYEADAQLAFLFKNQLVDAVISEDSDLLLFGVSRLISKLTKEGQGRLTDMSLLSSAPAQESPFTRDLSKLPHEKFISICIMSGCDYLPGLAGIGLKTALKMFLQYKSIDRILKSYQKAVPDKYLEKFKESLLTFLHQRVFDRTSGTLCHLSGRTDLEDHDFFGKDLSPSLAVRIAQGEINTKTLEPVFLGSCSPLPPQDVNRDRSDFSLSIATNAPCAQKVSFKGDSLRISLQKDFLPDVAILKGMFSKPTALRPQPIQNVDPFDDGEDFIDAEFEGLSDQLPDMLTDDQVRALLSDKENELPSTAPCGGVQIDIASSQTPRDRAVSDNVTDTVISDHVTAPPSVKNQRLPKGSSWKAPLKKAKLSRNQPITAFFKKKTV</sequence>
<keyword evidence="9 11" id="KW-0234">DNA repair</keyword>
<dbReference type="Pfam" id="PF00752">
    <property type="entry name" value="XPG_N"/>
    <property type="match status" value="1"/>
</dbReference>
<evidence type="ECO:0000256" key="6">
    <source>
        <dbReference type="ARBA" id="ARBA00022801"/>
    </source>
</evidence>
<evidence type="ECO:0000259" key="13">
    <source>
        <dbReference type="SMART" id="SM00485"/>
    </source>
</evidence>
<keyword evidence="11" id="KW-0238">DNA-binding</keyword>
<evidence type="ECO:0000256" key="4">
    <source>
        <dbReference type="ARBA" id="ARBA00022723"/>
    </source>
</evidence>
<keyword evidence="2" id="KW-0597">Phosphoprotein</keyword>
<dbReference type="EMBL" id="HACM01002018">
    <property type="protein sequence ID" value="CRZ02460.1"/>
    <property type="molecule type" value="Transcribed_RNA"/>
</dbReference>
<keyword evidence="4 11" id="KW-0479">Metal-binding</keyword>
<dbReference type="InterPro" id="IPR006086">
    <property type="entry name" value="XPG-I_dom"/>
</dbReference>
<dbReference type="GO" id="GO:0003677">
    <property type="term" value="F:DNA binding"/>
    <property type="evidence" value="ECO:0007669"/>
    <property type="project" value="UniProtKB-UniRule"/>
</dbReference>
<keyword evidence="11" id="KW-0269">Exonuclease</keyword>
<keyword evidence="3 11" id="KW-0540">Nuclease</keyword>
<dbReference type="InterPro" id="IPR044752">
    <property type="entry name" value="PIN-like_EXO1"/>
</dbReference>
<comment type="cofactor">
    <cofactor evidence="11">
        <name>Mg(2+)</name>
        <dbReference type="ChEBI" id="CHEBI:18420"/>
    </cofactor>
    <text evidence="11">Binds 2 magnesium ions per subunit. They probably participate in the reaction catalyzed by the enzyme. May bind an additional third magnesium ion after substrate binding.</text>
</comment>
<keyword evidence="8" id="KW-0496">Mitochondrion</keyword>
<proteinExistence type="inferred from homology"/>
<evidence type="ECO:0000256" key="5">
    <source>
        <dbReference type="ARBA" id="ARBA00022763"/>
    </source>
</evidence>
<dbReference type="InterPro" id="IPR029060">
    <property type="entry name" value="PIN-like_dom_sf"/>
</dbReference>
<keyword evidence="10 11" id="KW-0539">Nucleus</keyword>
<dbReference type="FunFam" id="1.10.150.20:FF:000011">
    <property type="entry name" value="exonuclease 1"/>
    <property type="match status" value="1"/>
</dbReference>
<evidence type="ECO:0000256" key="8">
    <source>
        <dbReference type="ARBA" id="ARBA00023128"/>
    </source>
</evidence>
<dbReference type="PANTHER" id="PTHR11081">
    <property type="entry name" value="FLAP ENDONUCLEASE FAMILY MEMBER"/>
    <property type="match status" value="1"/>
</dbReference>
<evidence type="ECO:0000256" key="3">
    <source>
        <dbReference type="ARBA" id="ARBA00022722"/>
    </source>
</evidence>
<evidence type="ECO:0000256" key="10">
    <source>
        <dbReference type="ARBA" id="ARBA00023242"/>
    </source>
</evidence>
<dbReference type="SMART" id="SM00279">
    <property type="entry name" value="HhH2"/>
    <property type="match status" value="1"/>
</dbReference>
<dbReference type="AlphaFoldDB" id="A0A0H5QK20"/>
<keyword evidence="6 11" id="KW-0378">Hydrolase</keyword>
<dbReference type="SMART" id="SM00484">
    <property type="entry name" value="XPGI"/>
    <property type="match status" value="1"/>
</dbReference>
<feature type="domain" description="XPG-I" evidence="12">
    <location>
        <begin position="138"/>
        <end position="210"/>
    </location>
</feature>
<protein>
    <recommendedName>
        <fullName evidence="11">Exonuclease 1</fullName>
        <ecNumber evidence="11">3.1.-.-</ecNumber>
    </recommendedName>
</protein>
<dbReference type="GO" id="GO:0006281">
    <property type="term" value="P:DNA repair"/>
    <property type="evidence" value="ECO:0007669"/>
    <property type="project" value="UniProtKB-UniRule"/>
</dbReference>
<evidence type="ECO:0000256" key="2">
    <source>
        <dbReference type="ARBA" id="ARBA00022553"/>
    </source>
</evidence>
<dbReference type="GO" id="GO:0005634">
    <property type="term" value="C:nucleus"/>
    <property type="evidence" value="ECO:0007669"/>
    <property type="project" value="UniProtKB-SubCell"/>
</dbReference>
<dbReference type="InterPro" id="IPR008918">
    <property type="entry name" value="HhH2"/>
</dbReference>
<keyword evidence="11" id="KW-0267">Excision nuclease</keyword>
<dbReference type="SMART" id="SM00485">
    <property type="entry name" value="XPGN"/>
    <property type="match status" value="1"/>
</dbReference>
<dbReference type="FunFam" id="3.40.50.1010:FF:000002">
    <property type="entry name" value="Exonuclease 1, putative"/>
    <property type="match status" value="1"/>
</dbReference>
<dbReference type="InterPro" id="IPR006085">
    <property type="entry name" value="XPG_DNA_repair_N"/>
</dbReference>
<evidence type="ECO:0000259" key="12">
    <source>
        <dbReference type="SMART" id="SM00484"/>
    </source>
</evidence>
<evidence type="ECO:0000313" key="14">
    <source>
        <dbReference type="EMBL" id="CRZ02460.1"/>
    </source>
</evidence>
<keyword evidence="7 11" id="KW-0460">Magnesium</keyword>
<dbReference type="InterPro" id="IPR006084">
    <property type="entry name" value="XPG/Rad2"/>
</dbReference>
<name>A0A0H5QK20_9EUKA</name>
<dbReference type="CDD" id="cd09901">
    <property type="entry name" value="H3TH_FEN1-like"/>
    <property type="match status" value="1"/>
</dbReference>
<accession>A0A0H5QK20</accession>
<dbReference type="SUPFAM" id="SSF88723">
    <property type="entry name" value="PIN domain-like"/>
    <property type="match status" value="1"/>
</dbReference>
<feature type="domain" description="XPG N-terminal" evidence="13">
    <location>
        <begin position="1"/>
        <end position="99"/>
    </location>
</feature>
<evidence type="ECO:0000256" key="9">
    <source>
        <dbReference type="ARBA" id="ARBA00023204"/>
    </source>
</evidence>
<evidence type="ECO:0000256" key="7">
    <source>
        <dbReference type="ARBA" id="ARBA00022842"/>
    </source>
</evidence>